<keyword evidence="7" id="KW-1185">Reference proteome</keyword>
<name>A0A7W0CUZ4_9ACTN</name>
<dbReference type="Gene3D" id="3.30.559.30">
    <property type="entry name" value="Nonribosomal peptide synthetase, condensation domain"/>
    <property type="match status" value="1"/>
</dbReference>
<dbReference type="GO" id="GO:0009239">
    <property type="term" value="P:enterobactin biosynthetic process"/>
    <property type="evidence" value="ECO:0007669"/>
    <property type="project" value="TreeGrafter"/>
</dbReference>
<dbReference type="InterPro" id="IPR045851">
    <property type="entry name" value="AMP-bd_C_sf"/>
</dbReference>
<dbReference type="Pfam" id="PF00668">
    <property type="entry name" value="Condensation"/>
    <property type="match status" value="1"/>
</dbReference>
<dbReference type="GO" id="GO:0008610">
    <property type="term" value="P:lipid biosynthetic process"/>
    <property type="evidence" value="ECO:0007669"/>
    <property type="project" value="UniProtKB-ARBA"/>
</dbReference>
<dbReference type="SUPFAM" id="SSF56801">
    <property type="entry name" value="Acetyl-CoA synthetase-like"/>
    <property type="match status" value="2"/>
</dbReference>
<feature type="region of interest" description="Disordered" evidence="4">
    <location>
        <begin position="1515"/>
        <end position="1538"/>
    </location>
</feature>
<comment type="caution">
    <text evidence="6">The sequence shown here is derived from an EMBL/GenBank/DDBJ whole genome shotgun (WGS) entry which is preliminary data.</text>
</comment>
<dbReference type="PROSITE" id="PS00012">
    <property type="entry name" value="PHOSPHOPANTETHEINE"/>
    <property type="match status" value="1"/>
</dbReference>
<evidence type="ECO:0000256" key="2">
    <source>
        <dbReference type="ARBA" id="ARBA00022450"/>
    </source>
</evidence>
<dbReference type="Pfam" id="PF00501">
    <property type="entry name" value="AMP-binding"/>
    <property type="match status" value="2"/>
</dbReference>
<evidence type="ECO:0000313" key="6">
    <source>
        <dbReference type="EMBL" id="MBA2897859.1"/>
    </source>
</evidence>
<dbReference type="Proteomes" id="UP000530928">
    <property type="component" value="Unassembled WGS sequence"/>
</dbReference>
<dbReference type="CDD" id="cd05930">
    <property type="entry name" value="A_NRPS"/>
    <property type="match status" value="1"/>
</dbReference>
<dbReference type="PROSITE" id="PS00455">
    <property type="entry name" value="AMP_BINDING"/>
    <property type="match status" value="1"/>
</dbReference>
<reference evidence="6 7" key="1">
    <citation type="submission" date="2020-07" db="EMBL/GenBank/DDBJ databases">
        <title>Genomic Encyclopedia of Type Strains, Phase IV (KMG-IV): sequencing the most valuable type-strain genomes for metagenomic binning, comparative biology and taxonomic classification.</title>
        <authorList>
            <person name="Goeker M."/>
        </authorList>
    </citation>
    <scope>NUCLEOTIDE SEQUENCE [LARGE SCALE GENOMIC DNA]</scope>
    <source>
        <strain evidence="6 7">DSM 45533</strain>
    </source>
</reference>
<dbReference type="Gene3D" id="3.30.300.30">
    <property type="match status" value="2"/>
</dbReference>
<dbReference type="GO" id="GO:0031177">
    <property type="term" value="F:phosphopantetheine binding"/>
    <property type="evidence" value="ECO:0007669"/>
    <property type="project" value="InterPro"/>
</dbReference>
<organism evidence="6 7">
    <name type="scientific">Nonomuraea soli</name>
    <dbReference type="NCBI Taxonomy" id="1032476"/>
    <lineage>
        <taxon>Bacteria</taxon>
        <taxon>Bacillati</taxon>
        <taxon>Actinomycetota</taxon>
        <taxon>Actinomycetes</taxon>
        <taxon>Streptosporangiales</taxon>
        <taxon>Streptosporangiaceae</taxon>
        <taxon>Nonomuraea</taxon>
    </lineage>
</organism>
<dbReference type="Gene3D" id="1.10.1200.10">
    <property type="entry name" value="ACP-like"/>
    <property type="match status" value="2"/>
</dbReference>
<dbReference type="PANTHER" id="PTHR45527:SF1">
    <property type="entry name" value="FATTY ACID SYNTHASE"/>
    <property type="match status" value="1"/>
</dbReference>
<proteinExistence type="predicted"/>
<dbReference type="SUPFAM" id="SSF52777">
    <property type="entry name" value="CoA-dependent acyltransferases"/>
    <property type="match status" value="2"/>
</dbReference>
<dbReference type="GO" id="GO:0072330">
    <property type="term" value="P:monocarboxylic acid biosynthetic process"/>
    <property type="evidence" value="ECO:0007669"/>
    <property type="project" value="UniProtKB-ARBA"/>
</dbReference>
<dbReference type="InterPro" id="IPR001242">
    <property type="entry name" value="Condensation_dom"/>
</dbReference>
<dbReference type="Pfam" id="PF13193">
    <property type="entry name" value="AMP-binding_C"/>
    <property type="match status" value="2"/>
</dbReference>
<dbReference type="InterPro" id="IPR025110">
    <property type="entry name" value="AMP-bd_C"/>
</dbReference>
<dbReference type="InterPro" id="IPR010071">
    <property type="entry name" value="AA_adenyl_dom"/>
</dbReference>
<dbReference type="GO" id="GO:0009366">
    <property type="term" value="C:enterobactin synthetase complex"/>
    <property type="evidence" value="ECO:0007669"/>
    <property type="project" value="TreeGrafter"/>
</dbReference>
<dbReference type="SUPFAM" id="SSF47336">
    <property type="entry name" value="ACP-like"/>
    <property type="match status" value="2"/>
</dbReference>
<dbReference type="InterPro" id="IPR042099">
    <property type="entry name" value="ANL_N_sf"/>
</dbReference>
<dbReference type="InterPro" id="IPR020806">
    <property type="entry name" value="PKS_PP-bd"/>
</dbReference>
<accession>A0A7W0CUZ4</accession>
<evidence type="ECO:0000256" key="1">
    <source>
        <dbReference type="ARBA" id="ARBA00001957"/>
    </source>
</evidence>
<dbReference type="Gene3D" id="3.30.559.10">
    <property type="entry name" value="Chloramphenicol acetyltransferase-like domain"/>
    <property type="match status" value="1"/>
</dbReference>
<evidence type="ECO:0000256" key="3">
    <source>
        <dbReference type="ARBA" id="ARBA00022553"/>
    </source>
</evidence>
<feature type="region of interest" description="Disordered" evidence="4">
    <location>
        <begin position="1609"/>
        <end position="1643"/>
    </location>
</feature>
<feature type="domain" description="Carrier" evidence="5">
    <location>
        <begin position="1535"/>
        <end position="1610"/>
    </location>
</feature>
<dbReference type="InterPro" id="IPR000873">
    <property type="entry name" value="AMP-dep_synth/lig_dom"/>
</dbReference>
<evidence type="ECO:0000313" key="7">
    <source>
        <dbReference type="Proteomes" id="UP000530928"/>
    </source>
</evidence>
<dbReference type="InterPro" id="IPR020845">
    <property type="entry name" value="AMP-binding_CS"/>
</dbReference>
<dbReference type="NCBIfam" id="TIGR01733">
    <property type="entry name" value="AA-adenyl-dom"/>
    <property type="match status" value="1"/>
</dbReference>
<dbReference type="InterPro" id="IPR036736">
    <property type="entry name" value="ACP-like_sf"/>
</dbReference>
<comment type="cofactor">
    <cofactor evidence="1">
        <name>pantetheine 4'-phosphate</name>
        <dbReference type="ChEBI" id="CHEBI:47942"/>
    </cofactor>
</comment>
<dbReference type="GO" id="GO:0005829">
    <property type="term" value="C:cytosol"/>
    <property type="evidence" value="ECO:0007669"/>
    <property type="project" value="TreeGrafter"/>
</dbReference>
<dbReference type="InterPro" id="IPR023213">
    <property type="entry name" value="CAT-like_dom_sf"/>
</dbReference>
<dbReference type="InterPro" id="IPR006162">
    <property type="entry name" value="Ppantetheine_attach_site"/>
</dbReference>
<evidence type="ECO:0000256" key="4">
    <source>
        <dbReference type="SAM" id="MobiDB-lite"/>
    </source>
</evidence>
<dbReference type="GO" id="GO:0047527">
    <property type="term" value="F:2,3-dihydroxybenzoate-serine ligase activity"/>
    <property type="evidence" value="ECO:0007669"/>
    <property type="project" value="TreeGrafter"/>
</dbReference>
<dbReference type="RefSeq" id="WP_312895074.1">
    <property type="nucleotide sequence ID" value="NZ_BAABAM010000016.1"/>
</dbReference>
<dbReference type="FunFam" id="3.40.50.12780:FF:000012">
    <property type="entry name" value="Non-ribosomal peptide synthetase"/>
    <property type="match status" value="1"/>
</dbReference>
<dbReference type="CDD" id="cd19531">
    <property type="entry name" value="LCL_NRPS-like"/>
    <property type="match status" value="1"/>
</dbReference>
<gene>
    <name evidence="6" type="ORF">HNR30_009265</name>
</gene>
<dbReference type="InterPro" id="IPR009081">
    <property type="entry name" value="PP-bd_ACP"/>
</dbReference>
<dbReference type="PANTHER" id="PTHR45527">
    <property type="entry name" value="NONRIBOSOMAL PEPTIDE SYNTHETASE"/>
    <property type="match status" value="1"/>
</dbReference>
<dbReference type="SMART" id="SM00823">
    <property type="entry name" value="PKS_PP"/>
    <property type="match status" value="2"/>
</dbReference>
<dbReference type="Pfam" id="PF00550">
    <property type="entry name" value="PP-binding"/>
    <property type="match status" value="2"/>
</dbReference>
<feature type="compositionally biased region" description="Basic residues" evidence="4">
    <location>
        <begin position="1618"/>
        <end position="1628"/>
    </location>
</feature>
<dbReference type="Gene3D" id="3.40.50.12780">
    <property type="entry name" value="N-terminal domain of ligase-like"/>
    <property type="match status" value="2"/>
</dbReference>
<keyword evidence="2" id="KW-0596">Phosphopantetheine</keyword>
<evidence type="ECO:0000259" key="5">
    <source>
        <dbReference type="PROSITE" id="PS50075"/>
    </source>
</evidence>
<keyword evidence="3" id="KW-0597">Phosphoprotein</keyword>
<dbReference type="PROSITE" id="PS50075">
    <property type="entry name" value="CARRIER"/>
    <property type="match status" value="2"/>
</dbReference>
<protein>
    <submittedName>
        <fullName evidence="6">Amino acid adenylation domain-containing protein</fullName>
    </submittedName>
</protein>
<sequence>MPPRHSPPLLHDLITRQAALTPDAVAIRQWERSLTFGELTERAAALAHRLRELGAGPEVRVGVCGRRTPDLLVAVLGVLMSGGAYVPLDPAHPRKRLSAVIEDAGITTVIADEDGTALLAGSGVRLLPYDHGRSAVPPEIETLPQGSAYTLFTSGSTGRPKGVVVSHASAVAFVTMAGAYFDLDEGCRSIGFAALGFDVSVLDVFAPLARGGSVMFAPDADRADPGRLQRFLEEHRVTWGTIPPALLPLLDPARLPELRDLLTAGEPAGPEQVARWSRPGVRRFHNWYGPTETTVCVVGTALEGRWDRPLPIGLALPGCVARILDERLRPCPPGTAGELCIGGPQLARGYLDRPAMTADRFVPDPEGPPGARLYRTGDLVALDPDGRIAFLGRLDRQVKLRGQRVEMGEVEAVIRAHPGVRHAVADVSEGIGGWQELTAYLAPADAPDVERLREHCLESLPAYMVPSRVVRLDVLPLTVAGKIDMAALRALPAEPAGGGVEQEPPAAGHAEELVAAARTEAEELVATAWAEAFESARPSSTADFFAAGGHSLLAMRLAAALRRAFERDVAVEDVLTGRTVAGMAVRAAAAPPLTARPPGLAEAALSPIQRRMWFVERLAPGTPAHNIAMAQRLSGPLDVAALERALAVVAERHEVLRWRVPQSAGVPTVEVDVPGPVPLPVRECGEAELGEVLDAEARTVFDLGSGPLWRARLLRLAGQEHVLAITAHHIVFDGWSQAVLYDDIARAYRGETAEPLEASFGGYVRWLGERDGADLDWWAGQLAGVPPVLDLPRDRPRPPVQTFEGASVAAFADPGLGTAVRTLAARLGATPYAVMLTAYAHVLGRLAGRDDLVIGTPVADRRDPALAPLAGCLVHVLPLRLRLDGEAAFGAQVTACQERLAGALAHLDVRLERLVEKLGPGRDLSRNPLVQVLFNMYDFAEPRLDLPGVRATPLPPSLPGALFDLTLYVAERDGGYELQAAYNPALFDRERVEALLAGYLRLLGEVVAAPEAAVSSAGLRAGAAGLPESTSPVAGWDGPGLVELVMKRVAERPHAPAIVGESSSLDYAEVAALAAATCRGVHDTLGRREGVVAVLAARTPELPALLLGVLASGARWAILDAALPPARLAAQAAAAGAGALVACPGTMAPQELAHLPVVHPQVAEAAVGLEPAPASERGYLAFTSGTTGAPKPVAAAEAPLARFVSWYPAHFGLTSEDRFALLAGLAHDPLLRDVFTPLVLGGTLYVPVQERIRDPLLLTGWLREHRITVAHLTPQLGNLVAAAAAPVPDLRLVLFGGDRLSRGDAARMAAAAPGARLVNSYGTTETPQAQALHPLTSADLDAGTGAGETVPAGRGVDGADLLVLTRSGAPAAVGELGEIVVRSPRLSHGYLDAELTRARFGADGLTYRTGDLGRYDAHGRVIPAGRADDQVKIRGHRVELGEIEQALLTHPGVRSAAATVAERAGGQVVHAYAVPASAAVQAEELRRHLRAVLPDHLVPAELVLLPALPLTGNGKVDRARLPAPPRAQAAGRGEQPATATERLVAGVWQEVLGLPRVSTDENFFEIGGHSLATAQVQARLSTSLGREVAIVDLFRHPTVRALAAHLDGEARPAGSARAARRLASRRARPATQRPHQARRENGQ</sequence>
<dbReference type="GO" id="GO:0043041">
    <property type="term" value="P:amino acid activation for nonribosomal peptide biosynthetic process"/>
    <property type="evidence" value="ECO:0007669"/>
    <property type="project" value="TreeGrafter"/>
</dbReference>
<dbReference type="FunFam" id="1.10.1200.10:FF:000016">
    <property type="entry name" value="Non-ribosomal peptide synthase"/>
    <property type="match status" value="1"/>
</dbReference>
<feature type="domain" description="Carrier" evidence="5">
    <location>
        <begin position="516"/>
        <end position="591"/>
    </location>
</feature>
<dbReference type="EMBL" id="JACDUR010000014">
    <property type="protein sequence ID" value="MBA2897859.1"/>
    <property type="molecule type" value="Genomic_DNA"/>
</dbReference>